<dbReference type="InterPro" id="IPR038740">
    <property type="entry name" value="BioF2-like_GNAT_dom"/>
</dbReference>
<dbReference type="OrthoDB" id="208468at2"/>
<dbReference type="Gene3D" id="3.40.630.30">
    <property type="match status" value="1"/>
</dbReference>
<proteinExistence type="predicted"/>
<dbReference type="Proteomes" id="UP000318384">
    <property type="component" value="Chromosome"/>
</dbReference>
<dbReference type="Pfam" id="PF13480">
    <property type="entry name" value="Acetyltransf_6"/>
    <property type="match status" value="1"/>
</dbReference>
<accession>A0A517X075</accession>
<evidence type="ECO:0000313" key="4">
    <source>
        <dbReference type="Proteomes" id="UP000318384"/>
    </source>
</evidence>
<evidence type="ECO:0000313" key="3">
    <source>
        <dbReference type="EMBL" id="QDU10916.1"/>
    </source>
</evidence>
<sequence>MKTKLNPEQQDIVNTQDVEPSNSHELSDGIQFQFHALDCAQLQPISELYQTWMQLYKNDIDSDLYQHPDYIIPLLPILEKAHPQYPGYLMQCYRQGTLIAAGILLPKNMSTKVLKGLGPARLLPGYYLSGNRFLVQPEFQQDETLLKSLLESATTFCHQQKSVFLLLDDLLVNDPLNKIAQDSETRFLKFSHTGFQDRSLIHFPKNPIDYWKQFRSKSRGKQRRLLRQNSEMTFIRVTEPDQVADFLEAAHQISLNTWQTQRLGLRIKNDDMELEELVFLASNGFLRCYMLKKDDQPVAFKIGHQHKGIFRDVEVGFDLDYASKSPGEALLLMTLDDLIQHDPPHTFDFGEGDAEYKQRYSSEITQSGSVLLLAPTIKNKLLLFYLKSSRVVDRNIRKILKATGTYTAVRQLLRYGKLGSR</sequence>
<reference evidence="3 4" key="1">
    <citation type="submission" date="2019-03" db="EMBL/GenBank/DDBJ databases">
        <title>Deep-cultivation of Planctomycetes and their phenomic and genomic characterization uncovers novel biology.</title>
        <authorList>
            <person name="Wiegand S."/>
            <person name="Jogler M."/>
            <person name="Boedeker C."/>
            <person name="Pinto D."/>
            <person name="Vollmers J."/>
            <person name="Rivas-Marin E."/>
            <person name="Kohn T."/>
            <person name="Peeters S.H."/>
            <person name="Heuer A."/>
            <person name="Rast P."/>
            <person name="Oberbeckmann S."/>
            <person name="Bunk B."/>
            <person name="Jeske O."/>
            <person name="Meyerdierks A."/>
            <person name="Storesund J.E."/>
            <person name="Kallscheuer N."/>
            <person name="Luecker S."/>
            <person name="Lage O.M."/>
            <person name="Pohl T."/>
            <person name="Merkel B.J."/>
            <person name="Hornburger P."/>
            <person name="Mueller R.-W."/>
            <person name="Bruemmer F."/>
            <person name="Labrenz M."/>
            <person name="Spormann A.M."/>
            <person name="Op den Camp H."/>
            <person name="Overmann J."/>
            <person name="Amann R."/>
            <person name="Jetten M.S.M."/>
            <person name="Mascher T."/>
            <person name="Medema M.H."/>
            <person name="Devos D.P."/>
            <person name="Kaster A.-K."/>
            <person name="Ovreas L."/>
            <person name="Rohde M."/>
            <person name="Galperin M.Y."/>
            <person name="Jogler C."/>
        </authorList>
    </citation>
    <scope>NUCLEOTIDE SEQUENCE [LARGE SCALE GENOMIC DNA]</scope>
    <source>
        <strain evidence="3 4">V202</strain>
    </source>
</reference>
<evidence type="ECO:0000256" key="1">
    <source>
        <dbReference type="SAM" id="MobiDB-lite"/>
    </source>
</evidence>
<dbReference type="InterPro" id="IPR016181">
    <property type="entry name" value="Acyl_CoA_acyltransferase"/>
</dbReference>
<organism evidence="3 4">
    <name type="scientific">Gimesia aquarii</name>
    <dbReference type="NCBI Taxonomy" id="2527964"/>
    <lineage>
        <taxon>Bacteria</taxon>
        <taxon>Pseudomonadati</taxon>
        <taxon>Planctomycetota</taxon>
        <taxon>Planctomycetia</taxon>
        <taxon>Planctomycetales</taxon>
        <taxon>Planctomycetaceae</taxon>
        <taxon>Gimesia</taxon>
    </lineage>
</organism>
<protein>
    <recommendedName>
        <fullName evidence="2">BioF2-like acetyltransferase domain-containing protein</fullName>
    </recommendedName>
</protein>
<evidence type="ECO:0000259" key="2">
    <source>
        <dbReference type="Pfam" id="PF13480"/>
    </source>
</evidence>
<gene>
    <name evidence="3" type="ORF">V202x_43300</name>
</gene>
<keyword evidence="4" id="KW-1185">Reference proteome</keyword>
<dbReference type="SUPFAM" id="SSF55729">
    <property type="entry name" value="Acyl-CoA N-acyltransferases (Nat)"/>
    <property type="match status" value="1"/>
</dbReference>
<dbReference type="EMBL" id="CP037422">
    <property type="protein sequence ID" value="QDU10916.1"/>
    <property type="molecule type" value="Genomic_DNA"/>
</dbReference>
<feature type="region of interest" description="Disordered" evidence="1">
    <location>
        <begin position="1"/>
        <end position="23"/>
    </location>
</feature>
<feature type="domain" description="BioF2-like acetyltransferase" evidence="2">
    <location>
        <begin position="213"/>
        <end position="358"/>
    </location>
</feature>
<dbReference type="AlphaFoldDB" id="A0A517X075"/>
<dbReference type="RefSeq" id="WP_145178784.1">
    <property type="nucleotide sequence ID" value="NZ_CP037422.1"/>
</dbReference>
<name>A0A517X075_9PLAN</name>